<reference evidence="5" key="3">
    <citation type="submission" date="2020-03" db="EMBL/GenBank/DDBJ databases">
        <title>A mixture of massive structural variations and highly conserved coding sequences in Ustilaginoidea virens genome.</title>
        <authorList>
            <person name="Zhang K."/>
            <person name="Zhao Z."/>
            <person name="Zhang Z."/>
            <person name="Li Y."/>
            <person name="Hsiang T."/>
            <person name="Sun W."/>
        </authorList>
    </citation>
    <scope>NUCLEOTIDE SEQUENCE</scope>
    <source>
        <strain evidence="5">UV-8b</strain>
    </source>
</reference>
<dbReference type="PRINTS" id="PR00081">
    <property type="entry name" value="GDHRDH"/>
</dbReference>
<reference evidence="4" key="1">
    <citation type="journal article" date="2016" name="Genome Announc.">
        <title>Genome Sequence of Ustilaginoidea virens IPU010, a Rice Pathogenic Fungus Causing False Smut.</title>
        <authorList>
            <person name="Kumagai T."/>
            <person name="Ishii T."/>
            <person name="Terai G."/>
            <person name="Umemura M."/>
            <person name="Machida M."/>
            <person name="Asai K."/>
        </authorList>
    </citation>
    <scope>NUCLEOTIDE SEQUENCE [LARGE SCALE GENOMIC DNA]</scope>
    <source>
        <strain evidence="4">IPU010</strain>
    </source>
</reference>
<dbReference type="RefSeq" id="XP_042997500.1">
    <property type="nucleotide sequence ID" value="XM_043141566.1"/>
</dbReference>
<dbReference type="EMBL" id="BBTG02000002">
    <property type="protein sequence ID" value="GAO14831.1"/>
    <property type="molecule type" value="Genomic_DNA"/>
</dbReference>
<evidence type="ECO:0000256" key="1">
    <source>
        <dbReference type="ARBA" id="ARBA00006484"/>
    </source>
</evidence>
<dbReference type="OrthoDB" id="498125at2759"/>
<dbReference type="InterPro" id="IPR002347">
    <property type="entry name" value="SDR_fam"/>
</dbReference>
<dbReference type="Gene3D" id="3.40.50.720">
    <property type="entry name" value="NAD(P)-binding Rossmann-like Domain"/>
    <property type="match status" value="1"/>
</dbReference>
<dbReference type="HOGENOM" id="CLU_010194_13_3_1"/>
<dbReference type="STRING" id="1159556.A0A063CB43"/>
<evidence type="ECO:0000256" key="3">
    <source>
        <dbReference type="ARBA" id="ARBA00023002"/>
    </source>
</evidence>
<gene>
    <name evidence="5" type="ORF">UV8b_04068</name>
    <name evidence="4" type="ORF">UVI_02005580</name>
</gene>
<organism evidence="4 7">
    <name type="scientific">Ustilaginoidea virens</name>
    <name type="common">Rice false smut fungus</name>
    <name type="synonym">Villosiclava virens</name>
    <dbReference type="NCBI Taxonomy" id="1159556"/>
    <lineage>
        <taxon>Eukaryota</taxon>
        <taxon>Fungi</taxon>
        <taxon>Dikarya</taxon>
        <taxon>Ascomycota</taxon>
        <taxon>Pezizomycotina</taxon>
        <taxon>Sordariomycetes</taxon>
        <taxon>Hypocreomycetidae</taxon>
        <taxon>Hypocreales</taxon>
        <taxon>Clavicipitaceae</taxon>
        <taxon>Ustilaginoidea</taxon>
    </lineage>
</organism>
<dbReference type="PROSITE" id="PS00061">
    <property type="entry name" value="ADH_SHORT"/>
    <property type="match status" value="1"/>
</dbReference>
<dbReference type="Pfam" id="PF00106">
    <property type="entry name" value="adh_short"/>
    <property type="match status" value="1"/>
</dbReference>
<dbReference type="PANTHER" id="PTHR43180:SF16">
    <property type="entry name" value="BACILYSIN BIOSYNTHESIS OXIDOREDUCTASE BACC"/>
    <property type="match status" value="1"/>
</dbReference>
<dbReference type="GO" id="GO:0016491">
    <property type="term" value="F:oxidoreductase activity"/>
    <property type="evidence" value="ECO:0007669"/>
    <property type="project" value="UniProtKB-KW"/>
</dbReference>
<accession>A0A063CB43</accession>
<evidence type="ECO:0000313" key="5">
    <source>
        <dbReference type="EMBL" id="QUC19827.1"/>
    </source>
</evidence>
<keyword evidence="3" id="KW-0560">Oxidoreductase</keyword>
<dbReference type="PANTHER" id="PTHR43180">
    <property type="entry name" value="3-OXOACYL-(ACYL-CARRIER-PROTEIN) REDUCTASE (AFU_ORTHOLOGUE AFUA_6G11210)"/>
    <property type="match status" value="1"/>
</dbReference>
<keyword evidence="6" id="KW-1185">Reference proteome</keyword>
<dbReference type="Proteomes" id="UP000027002">
    <property type="component" value="Chromosome 3"/>
</dbReference>
<dbReference type="InterPro" id="IPR020904">
    <property type="entry name" value="Sc_DH/Rdtase_CS"/>
</dbReference>
<evidence type="ECO:0000313" key="6">
    <source>
        <dbReference type="Proteomes" id="UP000027002"/>
    </source>
</evidence>
<dbReference type="InterPro" id="IPR036291">
    <property type="entry name" value="NAD(P)-bd_dom_sf"/>
</dbReference>
<keyword evidence="2" id="KW-0521">NADP</keyword>
<sequence>MAANPWDMTATIKQSPPVDVSQPYDASTMDNKTILVTGGANGLGSHMVRAWASRGANIIIGDVDDRAGEALVADLRSLYPSRAFAHVHCDVTSWDDQTRLFEAAVRSSPSSTVDIVVPNAGIIQASDSFAFENPRPPRDGGKLPKPSTKTIDVNVTGVIYTTHLALSHFSSSPNAARDKRDRCLLLVGSVASIYPLAGQAHYTMSKHAVCGLFRSLRMTAPLHHRGVRVNMLAPYFVERSRMLPKAADIAFLAGTAGGATVADVVDAATRLVADESISGRCLAVGPRLRHAPPGELPVAPHEGAGQGRAAWEVYAHDYEEVDAFTRRYIRCMNAVTQLRGVLGWLVDVCRKLLGS</sequence>
<proteinExistence type="inferred from homology"/>
<dbReference type="SUPFAM" id="SSF51735">
    <property type="entry name" value="NAD(P)-binding Rossmann-fold domains"/>
    <property type="match status" value="1"/>
</dbReference>
<comment type="similarity">
    <text evidence="1">Belongs to the short-chain dehydrogenases/reductases (SDR) family.</text>
</comment>
<dbReference type="Proteomes" id="UP000054053">
    <property type="component" value="Unassembled WGS sequence"/>
</dbReference>
<dbReference type="AlphaFoldDB" id="A0A063CB43"/>
<evidence type="ECO:0000313" key="4">
    <source>
        <dbReference type="EMBL" id="GAO14831.1"/>
    </source>
</evidence>
<name>A0A063CB43_USTVR</name>
<evidence type="ECO:0000256" key="2">
    <source>
        <dbReference type="ARBA" id="ARBA00022857"/>
    </source>
</evidence>
<evidence type="ECO:0000313" key="7">
    <source>
        <dbReference type="Proteomes" id="UP000054053"/>
    </source>
</evidence>
<reference evidence="7" key="2">
    <citation type="journal article" date="2016" name="Genome Announc.">
        <title>Genome sequence of Ustilaginoidea virens IPU010, a rice pathogenic fungus causing false smut.</title>
        <authorList>
            <person name="Kumagai T."/>
            <person name="Ishii T."/>
            <person name="Terai G."/>
            <person name="Umemura M."/>
            <person name="Machida M."/>
            <person name="Asai K."/>
        </authorList>
    </citation>
    <scope>NUCLEOTIDE SEQUENCE [LARGE SCALE GENOMIC DNA]</scope>
    <source>
        <strain evidence="7">IPU010</strain>
    </source>
</reference>
<dbReference type="EMBL" id="CP072755">
    <property type="protein sequence ID" value="QUC19827.1"/>
    <property type="molecule type" value="Genomic_DNA"/>
</dbReference>
<protein>
    <submittedName>
        <fullName evidence="4">Uncharacterized protein</fullName>
    </submittedName>
</protein>
<dbReference type="KEGG" id="uvi:66064846"/>
<dbReference type="GeneID" id="66064846"/>